<keyword evidence="1" id="KW-0597">Phosphoprotein</keyword>
<feature type="compositionally biased region" description="Low complexity" evidence="2">
    <location>
        <begin position="42"/>
        <end position="52"/>
    </location>
</feature>
<dbReference type="InterPro" id="IPR050923">
    <property type="entry name" value="Cell_Proc_Reg/RNA_Proc"/>
</dbReference>
<gene>
    <name evidence="4" type="ORF">ACFOLH_15045</name>
</gene>
<dbReference type="Proteomes" id="UP001595685">
    <property type="component" value="Unassembled WGS sequence"/>
</dbReference>
<evidence type="ECO:0000313" key="5">
    <source>
        <dbReference type="Proteomes" id="UP001595685"/>
    </source>
</evidence>
<dbReference type="InterPro" id="IPR008984">
    <property type="entry name" value="SMAD_FHA_dom_sf"/>
</dbReference>
<keyword evidence="5" id="KW-1185">Reference proteome</keyword>
<accession>A0ABV7WKN5</accession>
<dbReference type="Pfam" id="PF00498">
    <property type="entry name" value="FHA"/>
    <property type="match status" value="1"/>
</dbReference>
<feature type="region of interest" description="Disordered" evidence="2">
    <location>
        <begin position="42"/>
        <end position="74"/>
    </location>
</feature>
<reference evidence="5" key="1">
    <citation type="journal article" date="2019" name="Int. J. Syst. Evol. Microbiol.">
        <title>The Global Catalogue of Microorganisms (GCM) 10K type strain sequencing project: providing services to taxonomists for standard genome sequencing and annotation.</title>
        <authorList>
            <consortium name="The Broad Institute Genomics Platform"/>
            <consortium name="The Broad Institute Genome Sequencing Center for Infectious Disease"/>
            <person name="Wu L."/>
            <person name="Ma J."/>
        </authorList>
    </citation>
    <scope>NUCLEOTIDE SEQUENCE [LARGE SCALE GENOMIC DNA]</scope>
    <source>
        <strain evidence="5">NCAIM B.02333</strain>
    </source>
</reference>
<evidence type="ECO:0000256" key="1">
    <source>
        <dbReference type="ARBA" id="ARBA00022553"/>
    </source>
</evidence>
<evidence type="ECO:0000256" key="2">
    <source>
        <dbReference type="SAM" id="MobiDB-lite"/>
    </source>
</evidence>
<dbReference type="PROSITE" id="PS50006">
    <property type="entry name" value="FHA_DOMAIN"/>
    <property type="match status" value="1"/>
</dbReference>
<sequence>MSELTLTVLQLGLLVLLWLFVLGVVGVLRGDLYGTRVAVRSPRSAPAKKAAPPVRPPARQTPGARQPPEPRPPALPRQLVVTEGSLQGTTITLGTSAITVGRAADCTLVIDDEFASGRHARISRQDGQWVLEDLGSTNGTYVRKEQVQGPVALQVRVPVRIGRTVLELRA</sequence>
<name>A0ABV7WKN5_9MICO</name>
<dbReference type="PANTHER" id="PTHR23308">
    <property type="entry name" value="NUCLEAR INHIBITOR OF PROTEIN PHOSPHATASE-1"/>
    <property type="match status" value="1"/>
</dbReference>
<comment type="caution">
    <text evidence="4">The sequence shown here is derived from an EMBL/GenBank/DDBJ whole genome shotgun (WGS) entry which is preliminary data.</text>
</comment>
<dbReference type="SUPFAM" id="SSF49879">
    <property type="entry name" value="SMAD/FHA domain"/>
    <property type="match status" value="1"/>
</dbReference>
<evidence type="ECO:0000259" key="3">
    <source>
        <dbReference type="PROSITE" id="PS50006"/>
    </source>
</evidence>
<feature type="domain" description="FHA" evidence="3">
    <location>
        <begin position="98"/>
        <end position="147"/>
    </location>
</feature>
<organism evidence="4 5">
    <name type="scientific">Aquipuribacter hungaricus</name>
    <dbReference type="NCBI Taxonomy" id="545624"/>
    <lineage>
        <taxon>Bacteria</taxon>
        <taxon>Bacillati</taxon>
        <taxon>Actinomycetota</taxon>
        <taxon>Actinomycetes</taxon>
        <taxon>Micrococcales</taxon>
        <taxon>Intrasporangiaceae</taxon>
        <taxon>Aquipuribacter</taxon>
    </lineage>
</organism>
<dbReference type="Gene3D" id="2.60.200.20">
    <property type="match status" value="1"/>
</dbReference>
<dbReference type="SMART" id="SM00240">
    <property type="entry name" value="FHA"/>
    <property type="match status" value="1"/>
</dbReference>
<dbReference type="EMBL" id="JBHRWW010000012">
    <property type="protein sequence ID" value="MFC3689663.1"/>
    <property type="molecule type" value="Genomic_DNA"/>
</dbReference>
<dbReference type="RefSeq" id="WP_340290941.1">
    <property type="nucleotide sequence ID" value="NZ_JBBEOI010000026.1"/>
</dbReference>
<proteinExistence type="predicted"/>
<protein>
    <submittedName>
        <fullName evidence="4">FHA domain-containing protein</fullName>
    </submittedName>
</protein>
<dbReference type="InterPro" id="IPR000253">
    <property type="entry name" value="FHA_dom"/>
</dbReference>
<evidence type="ECO:0000313" key="4">
    <source>
        <dbReference type="EMBL" id="MFC3689663.1"/>
    </source>
</evidence>
<feature type="compositionally biased region" description="Pro residues" evidence="2">
    <location>
        <begin position="65"/>
        <end position="74"/>
    </location>
</feature>